<comment type="similarity">
    <text evidence="3">Belongs to the cyclic nucleotide phosphodiesterase family.</text>
</comment>
<keyword evidence="2 3" id="KW-0378">Hydrolase</keyword>
<dbReference type="SUPFAM" id="SSF109604">
    <property type="entry name" value="HD-domain/PDEase-like"/>
    <property type="match status" value="1"/>
</dbReference>
<dbReference type="SMART" id="SM00471">
    <property type="entry name" value="HDc"/>
    <property type="match status" value="1"/>
</dbReference>
<dbReference type="EC" id="3.1.4.-" evidence="3"/>
<feature type="region of interest" description="Disordered" evidence="4">
    <location>
        <begin position="580"/>
        <end position="727"/>
    </location>
</feature>
<keyword evidence="1 3" id="KW-0479">Metal-binding</keyword>
<comment type="caution">
    <text evidence="6">The sequence shown here is derived from an EMBL/GenBank/DDBJ whole genome shotgun (WGS) entry which is preliminary data.</text>
</comment>
<feature type="compositionally biased region" description="Basic and acidic residues" evidence="4">
    <location>
        <begin position="514"/>
        <end position="527"/>
    </location>
</feature>
<evidence type="ECO:0000256" key="1">
    <source>
        <dbReference type="ARBA" id="ARBA00022723"/>
    </source>
</evidence>
<comment type="cofactor">
    <cofactor evidence="3">
        <name>a divalent metal cation</name>
        <dbReference type="ChEBI" id="CHEBI:60240"/>
    </cofactor>
    <text evidence="3">Binds 2 divalent metal cations per subunit. Site 1 may preferentially bind zinc ions, while site 2 has a preference for magnesium and/or manganese ions.</text>
</comment>
<gene>
    <name evidence="6" type="ORF">DFH08DRAFT_1038532</name>
</gene>
<keyword evidence="7" id="KW-1185">Reference proteome</keyword>
<feature type="compositionally biased region" description="Acidic residues" evidence="4">
    <location>
        <begin position="639"/>
        <end position="649"/>
    </location>
</feature>
<evidence type="ECO:0000313" key="6">
    <source>
        <dbReference type="EMBL" id="KAJ7359607.1"/>
    </source>
</evidence>
<feature type="compositionally biased region" description="Low complexity" evidence="4">
    <location>
        <begin position="654"/>
        <end position="673"/>
    </location>
</feature>
<dbReference type="GO" id="GO:0004114">
    <property type="term" value="F:3',5'-cyclic-nucleotide phosphodiesterase activity"/>
    <property type="evidence" value="ECO:0007669"/>
    <property type="project" value="InterPro"/>
</dbReference>
<dbReference type="PROSITE" id="PS00126">
    <property type="entry name" value="PDEASE_I_1"/>
    <property type="match status" value="1"/>
</dbReference>
<name>A0AAD7EYS1_9AGAR</name>
<sequence length="787" mass="83585">MSPGRLLTAAQDGCVVPKKGIHASCHEVEINPPLTSHYIHIYPAHDGPCPKQMCGHDQLLHLPQVPLNTRAGRRRSADIGGLSLATRSGGQGGQGWLGHGSGEQIQTRFAELLSDMYTQTLNAVNEHTAACPSPALPPDTRARLIAALSGWNFEPSTLPDEDHVAACAVLFFEALFRIEGMEEAVGVSMAQISPFITHLRHIYRVQNSYHNFEHALDVLQAAYTYLRAAGVVPPLDILLPDNDGKMWRAPRAFDSGPLVTVLVQEDLFVLAIAAIGHDVGHPGFTNLFMANAAAPLSAVFDGQSPLEQLHCALLMRVMRAHGMGGLLDGTTANSSPGATSTSESRTRGKAVRRLLVDTVLATDMRVHEAFMERFRGLVGSGVGGGPAGKEKEKGKESLVYRKTTLCQGIIKCADISNPSRPYYISKHWAALLLREWNAQAALEKHHHLPATVEASGHPLREASSQMFFIPAFVKPLLDLVVREVPEMQPYATQCDLNLALWTARLAILKATGEAARRADSKKDDTPTKQETQTPQTENDAAPAPDDDAEDDPCPRYNGAFPLALPPAHFLGRHFSWSGTGTATAGSSPASLHVPPTSRPPSSFGVARPQAPPVSATSSSGSSTSTTRRERATSTFSSEGEGEGEGEGDAVSEASFTAFSPSSRGSSTTSASPGVRDEPPHAENTHGHNGSEDGESEYGTAWNGSESGSGSGSGRGSALWGPARAGSRAGFAEEAGLDEGNGGTAAIRAAARLAGLKPFGSLRHAPHRNSWSPAMREEWVAQMSAGVS</sequence>
<dbReference type="InterPro" id="IPR002073">
    <property type="entry name" value="PDEase_catalytic_dom"/>
</dbReference>
<feature type="region of interest" description="Disordered" evidence="4">
    <location>
        <begin position="514"/>
        <end position="559"/>
    </location>
</feature>
<dbReference type="GO" id="GO:0046872">
    <property type="term" value="F:metal ion binding"/>
    <property type="evidence" value="ECO:0007669"/>
    <property type="project" value="UniProtKB-KW"/>
</dbReference>
<dbReference type="InterPro" id="IPR036971">
    <property type="entry name" value="PDEase_catalytic_dom_sf"/>
</dbReference>
<evidence type="ECO:0000256" key="2">
    <source>
        <dbReference type="ARBA" id="ARBA00022801"/>
    </source>
</evidence>
<dbReference type="InterPro" id="IPR023174">
    <property type="entry name" value="PDEase_CS"/>
</dbReference>
<evidence type="ECO:0000259" key="5">
    <source>
        <dbReference type="PROSITE" id="PS51845"/>
    </source>
</evidence>
<dbReference type="Proteomes" id="UP001218218">
    <property type="component" value="Unassembled WGS sequence"/>
</dbReference>
<reference evidence="6" key="1">
    <citation type="submission" date="2023-03" db="EMBL/GenBank/DDBJ databases">
        <title>Massive genome expansion in bonnet fungi (Mycena s.s.) driven by repeated elements and novel gene families across ecological guilds.</title>
        <authorList>
            <consortium name="Lawrence Berkeley National Laboratory"/>
            <person name="Harder C.B."/>
            <person name="Miyauchi S."/>
            <person name="Viragh M."/>
            <person name="Kuo A."/>
            <person name="Thoen E."/>
            <person name="Andreopoulos B."/>
            <person name="Lu D."/>
            <person name="Skrede I."/>
            <person name="Drula E."/>
            <person name="Henrissat B."/>
            <person name="Morin E."/>
            <person name="Kohler A."/>
            <person name="Barry K."/>
            <person name="LaButti K."/>
            <person name="Morin E."/>
            <person name="Salamov A."/>
            <person name="Lipzen A."/>
            <person name="Mereny Z."/>
            <person name="Hegedus B."/>
            <person name="Baldrian P."/>
            <person name="Stursova M."/>
            <person name="Weitz H."/>
            <person name="Taylor A."/>
            <person name="Grigoriev I.V."/>
            <person name="Nagy L.G."/>
            <person name="Martin F."/>
            <person name="Kauserud H."/>
        </authorList>
    </citation>
    <scope>NUCLEOTIDE SEQUENCE</scope>
    <source>
        <strain evidence="6">CBHHK002</strain>
    </source>
</reference>
<evidence type="ECO:0000256" key="4">
    <source>
        <dbReference type="SAM" id="MobiDB-lite"/>
    </source>
</evidence>
<evidence type="ECO:0000256" key="3">
    <source>
        <dbReference type="RuleBase" id="RU363067"/>
    </source>
</evidence>
<feature type="compositionally biased region" description="Polar residues" evidence="4">
    <location>
        <begin position="580"/>
        <end position="589"/>
    </location>
</feature>
<dbReference type="Pfam" id="PF00233">
    <property type="entry name" value="PDEase_I"/>
    <property type="match status" value="1"/>
</dbReference>
<protein>
    <recommendedName>
        <fullName evidence="3">Phosphodiesterase</fullName>
        <ecNumber evidence="3">3.1.4.-</ecNumber>
    </recommendedName>
</protein>
<feature type="compositionally biased region" description="Low complexity" evidence="4">
    <location>
        <begin position="614"/>
        <end position="625"/>
    </location>
</feature>
<dbReference type="InterPro" id="IPR003607">
    <property type="entry name" value="HD/PDEase_dom"/>
</dbReference>
<proteinExistence type="inferred from homology"/>
<feature type="compositionally biased region" description="Polar residues" evidence="4">
    <location>
        <begin position="330"/>
        <end position="343"/>
    </location>
</feature>
<feature type="compositionally biased region" description="Basic and acidic residues" evidence="4">
    <location>
        <begin position="674"/>
        <end position="690"/>
    </location>
</feature>
<dbReference type="EMBL" id="JARIHO010000006">
    <property type="protein sequence ID" value="KAJ7359607.1"/>
    <property type="molecule type" value="Genomic_DNA"/>
</dbReference>
<dbReference type="GO" id="GO:0007165">
    <property type="term" value="P:signal transduction"/>
    <property type="evidence" value="ECO:0007669"/>
    <property type="project" value="InterPro"/>
</dbReference>
<feature type="compositionally biased region" description="Low complexity" evidence="4">
    <location>
        <begin position="528"/>
        <end position="543"/>
    </location>
</feature>
<dbReference type="Gene3D" id="1.10.1300.10">
    <property type="entry name" value="3'5'-cyclic nucleotide phosphodiesterase, catalytic domain"/>
    <property type="match status" value="1"/>
</dbReference>
<feature type="region of interest" description="Disordered" evidence="4">
    <location>
        <begin position="328"/>
        <end position="347"/>
    </location>
</feature>
<dbReference type="PANTHER" id="PTHR11347">
    <property type="entry name" value="CYCLIC NUCLEOTIDE PHOSPHODIESTERASE"/>
    <property type="match status" value="1"/>
</dbReference>
<dbReference type="AlphaFoldDB" id="A0AAD7EYS1"/>
<organism evidence="6 7">
    <name type="scientific">Mycena albidolilacea</name>
    <dbReference type="NCBI Taxonomy" id="1033008"/>
    <lineage>
        <taxon>Eukaryota</taxon>
        <taxon>Fungi</taxon>
        <taxon>Dikarya</taxon>
        <taxon>Basidiomycota</taxon>
        <taxon>Agaricomycotina</taxon>
        <taxon>Agaricomycetes</taxon>
        <taxon>Agaricomycetidae</taxon>
        <taxon>Agaricales</taxon>
        <taxon>Marasmiineae</taxon>
        <taxon>Mycenaceae</taxon>
        <taxon>Mycena</taxon>
    </lineage>
</organism>
<feature type="domain" description="PDEase" evidence="5">
    <location>
        <begin position="132"/>
        <end position="508"/>
    </location>
</feature>
<dbReference type="PROSITE" id="PS51845">
    <property type="entry name" value="PDEASE_I_2"/>
    <property type="match status" value="1"/>
</dbReference>
<evidence type="ECO:0000313" key="7">
    <source>
        <dbReference type="Proteomes" id="UP001218218"/>
    </source>
</evidence>
<accession>A0AAD7EYS1</accession>